<feature type="coiled-coil region" evidence="1">
    <location>
        <begin position="509"/>
        <end position="556"/>
    </location>
</feature>
<dbReference type="Gene3D" id="3.30.565.60">
    <property type="match status" value="1"/>
</dbReference>
<comment type="caution">
    <text evidence="3">The sequence shown here is derived from an EMBL/GenBank/DDBJ whole genome shotgun (WGS) entry which is preliminary data.</text>
</comment>
<gene>
    <name evidence="3" type="ORF">CLRAG_36020</name>
</gene>
<protein>
    <submittedName>
        <fullName evidence="3">Divergent AAA domain protein</fullName>
    </submittedName>
</protein>
<proteinExistence type="predicted"/>
<dbReference type="EMBL" id="LROS01000075">
    <property type="protein sequence ID" value="OBR90010.1"/>
    <property type="molecule type" value="Genomic_DNA"/>
</dbReference>
<reference evidence="3 4" key="1">
    <citation type="journal article" date="2012" name="Front. Microbiol.">
        <title>Draft Genome Sequence of the Virulent Strain 01-B526 of the Fish Pathogen Aeromonas salmonicida.</title>
        <authorList>
            <person name="Charette S.J."/>
            <person name="Brochu F."/>
            <person name="Boyle B."/>
            <person name="Filion G."/>
            <person name="Tanaka K.H."/>
            <person name="Derome N."/>
        </authorList>
    </citation>
    <scope>NUCLEOTIDE SEQUENCE [LARGE SCALE GENOMIC DNA]</scope>
    <source>
        <strain evidence="3 4">P11</strain>
    </source>
</reference>
<keyword evidence="1" id="KW-0175">Coiled coil</keyword>
<evidence type="ECO:0000259" key="2">
    <source>
        <dbReference type="Pfam" id="PF04326"/>
    </source>
</evidence>
<evidence type="ECO:0000313" key="3">
    <source>
        <dbReference type="EMBL" id="OBR90010.1"/>
    </source>
</evidence>
<dbReference type="Pfam" id="PF04326">
    <property type="entry name" value="SLFN_AlbA_2"/>
    <property type="match status" value="1"/>
</dbReference>
<dbReference type="PANTHER" id="PTHR30595">
    <property type="entry name" value="GLPR-RELATED TRANSCRIPTIONAL REPRESSOR"/>
    <property type="match status" value="1"/>
</dbReference>
<evidence type="ECO:0000256" key="1">
    <source>
        <dbReference type="SAM" id="Coils"/>
    </source>
</evidence>
<dbReference type="RefSeq" id="WP_065079665.1">
    <property type="nucleotide sequence ID" value="NZ_LROS01000075.1"/>
</dbReference>
<sequence length="626" mass="72334">MNEKELLELIQDDENAELECKKSEKNLPNDLWKTYSAFANTNGGIILLGIEQKGYNFFVRGVQEVGKILRDFWSIINNINKISSNILRDSDAEVIEVDGKKVIKIFIPRAHRRQRPIYLGSNPITGTYRRNYDGDYKCSEDEVKRMLADQSDFSQDEKILRNYTLKDINKESYERYRKRFSILKPTHPWINLDDKEFLLRIGGWGKDRENNVEGLTIAGLLMFGNEWEITKEVPDYFLDYREKGNSEDNVRWNDRVTSQDGTWSGNIFDFYFKIINKLTEDINIPFRLKGIVRKDDTSVHEAFREALANALIHADYYGKQGIVIERYGNYFKFSNPGELRISVKQAIRGGISDPRNKNIFKMFSLIGIGERAGSGIENIYKVWNEQSWRKPEIIEKVQPDRTIMILRTISLLPEQSILVLKNTLGENLKSLSKDEVVALVAALEEGQITNTRLQILINKNSIEVNKILSSLIDKKLLKTEGQRRGTIYLLSNMFNHSSYLNENSINSEMNSINKEINSINKEANSINNSDNSINNNEDIQKKLVNIAKKIENKKRVNLSLMEDIILELCEVKPMKLSELAKLLNRNDVGLRSNYLNKLVKQNKLKLLYPGQINHPKQAYVTDKSED</sequence>
<dbReference type="InterPro" id="IPR038461">
    <property type="entry name" value="Schlafen_AlbA_2_dom_sf"/>
</dbReference>
<dbReference type="Proteomes" id="UP000093954">
    <property type="component" value="Unassembled WGS sequence"/>
</dbReference>
<keyword evidence="4" id="KW-1185">Reference proteome</keyword>
<dbReference type="PANTHER" id="PTHR30595:SF6">
    <property type="entry name" value="SCHLAFEN ALBA-2 DOMAIN-CONTAINING PROTEIN"/>
    <property type="match status" value="1"/>
</dbReference>
<feature type="domain" description="Schlafen AlbA-2" evidence="2">
    <location>
        <begin position="14"/>
        <end position="131"/>
    </location>
</feature>
<evidence type="ECO:0000313" key="4">
    <source>
        <dbReference type="Proteomes" id="UP000093954"/>
    </source>
</evidence>
<name>A0A1A6AIV9_9CLOT</name>
<dbReference type="PATRIC" id="fig|1353534.3.peg.3677"/>
<organism evidence="3 4">
    <name type="scientific">Clostridium ragsdalei P11</name>
    <dbReference type="NCBI Taxonomy" id="1353534"/>
    <lineage>
        <taxon>Bacteria</taxon>
        <taxon>Bacillati</taxon>
        <taxon>Bacillota</taxon>
        <taxon>Clostridia</taxon>
        <taxon>Eubacteriales</taxon>
        <taxon>Clostridiaceae</taxon>
        <taxon>Clostridium</taxon>
    </lineage>
</organism>
<dbReference type="Gene3D" id="3.30.950.30">
    <property type="entry name" value="Schlafen, AAA domain"/>
    <property type="match status" value="1"/>
</dbReference>
<dbReference type="AlphaFoldDB" id="A0A1A6AIV9"/>
<dbReference type="Pfam" id="PF13749">
    <property type="entry name" value="HATPase_c_4"/>
    <property type="match status" value="1"/>
</dbReference>
<dbReference type="InterPro" id="IPR038475">
    <property type="entry name" value="RecG_C_sf"/>
</dbReference>
<accession>A0A1A6AIV9</accession>
<dbReference type="InterPro" id="IPR007421">
    <property type="entry name" value="Schlafen_AlbA_2_dom"/>
</dbReference>